<dbReference type="RefSeq" id="WP_068024942.1">
    <property type="nucleotide sequence ID" value="NZ_QQAZ01000006.1"/>
</dbReference>
<feature type="transmembrane region" description="Helical" evidence="1">
    <location>
        <begin position="39"/>
        <end position="59"/>
    </location>
</feature>
<dbReference type="Proteomes" id="UP000255355">
    <property type="component" value="Unassembled WGS sequence"/>
</dbReference>
<dbReference type="AlphaFoldDB" id="A0A370H1W7"/>
<feature type="transmembrane region" description="Helical" evidence="1">
    <location>
        <begin position="71"/>
        <end position="90"/>
    </location>
</feature>
<reference evidence="2 3" key="1">
    <citation type="submission" date="2018-07" db="EMBL/GenBank/DDBJ databases">
        <title>Genomic Encyclopedia of Type Strains, Phase IV (KMG-IV): sequencing the most valuable type-strain genomes for metagenomic binning, comparative biology and taxonomic classification.</title>
        <authorList>
            <person name="Goeker M."/>
        </authorList>
    </citation>
    <scope>NUCLEOTIDE SEQUENCE [LARGE SCALE GENOMIC DNA]</scope>
    <source>
        <strain evidence="2 3">DSM 44952</strain>
    </source>
</reference>
<protein>
    <recommendedName>
        <fullName evidence="4">Transmembrane protein</fullName>
    </recommendedName>
</protein>
<keyword evidence="1" id="KW-0472">Membrane</keyword>
<sequence>METEAFPPRPSAAQARIALDEAGDIRESVRRLSATPWPVWFTAVLTVYAMAYPVVFGGAMARPEWLVPQGVWVAVLVAMAAVLFALLAFAGRAWTRRTGVALRMDVLPARILWPALGSYLLINVGAVVWFRGTGSPWPLLGASAVSALYTVGSHLLFVRMHEGRA</sequence>
<feature type="transmembrane region" description="Helical" evidence="1">
    <location>
        <begin position="137"/>
        <end position="158"/>
    </location>
</feature>
<keyword evidence="1" id="KW-0812">Transmembrane</keyword>
<dbReference type="STRING" id="1210089.GCA_001613165_05262"/>
<name>A0A370H1W7_9NOCA</name>
<accession>A0A370H1W7</accession>
<keyword evidence="3" id="KW-1185">Reference proteome</keyword>
<proteinExistence type="predicted"/>
<evidence type="ECO:0000313" key="3">
    <source>
        <dbReference type="Proteomes" id="UP000255355"/>
    </source>
</evidence>
<gene>
    <name evidence="2" type="ORF">DFR68_106447</name>
</gene>
<dbReference type="OrthoDB" id="4186635at2"/>
<comment type="caution">
    <text evidence="2">The sequence shown here is derived from an EMBL/GenBank/DDBJ whole genome shotgun (WGS) entry which is preliminary data.</text>
</comment>
<evidence type="ECO:0000256" key="1">
    <source>
        <dbReference type="SAM" id="Phobius"/>
    </source>
</evidence>
<dbReference type="EMBL" id="QQAZ01000006">
    <property type="protein sequence ID" value="RDI50009.1"/>
    <property type="molecule type" value="Genomic_DNA"/>
</dbReference>
<evidence type="ECO:0000313" key="2">
    <source>
        <dbReference type="EMBL" id="RDI50009.1"/>
    </source>
</evidence>
<feature type="transmembrane region" description="Helical" evidence="1">
    <location>
        <begin position="111"/>
        <end position="131"/>
    </location>
</feature>
<evidence type="ECO:0008006" key="4">
    <source>
        <dbReference type="Google" id="ProtNLM"/>
    </source>
</evidence>
<organism evidence="2 3">
    <name type="scientific">Nocardia mexicana</name>
    <dbReference type="NCBI Taxonomy" id="279262"/>
    <lineage>
        <taxon>Bacteria</taxon>
        <taxon>Bacillati</taxon>
        <taxon>Actinomycetota</taxon>
        <taxon>Actinomycetes</taxon>
        <taxon>Mycobacteriales</taxon>
        <taxon>Nocardiaceae</taxon>
        <taxon>Nocardia</taxon>
    </lineage>
</organism>
<keyword evidence="1" id="KW-1133">Transmembrane helix</keyword>